<organism evidence="3">
    <name type="scientific">Gongylonema pulchrum</name>
    <dbReference type="NCBI Taxonomy" id="637853"/>
    <lineage>
        <taxon>Eukaryota</taxon>
        <taxon>Metazoa</taxon>
        <taxon>Ecdysozoa</taxon>
        <taxon>Nematoda</taxon>
        <taxon>Chromadorea</taxon>
        <taxon>Rhabditida</taxon>
        <taxon>Spirurina</taxon>
        <taxon>Spiruromorpha</taxon>
        <taxon>Spiruroidea</taxon>
        <taxon>Gongylonematidae</taxon>
        <taxon>Gongylonema</taxon>
    </lineage>
</organism>
<accession>A0A183EWE6</accession>
<reference evidence="3" key="1">
    <citation type="submission" date="2016-06" db="UniProtKB">
        <authorList>
            <consortium name="WormBaseParasite"/>
        </authorList>
    </citation>
    <scope>IDENTIFICATION</scope>
</reference>
<dbReference type="Proteomes" id="UP000271098">
    <property type="component" value="Unassembled WGS sequence"/>
</dbReference>
<dbReference type="WBParaSite" id="GPUH_0002531701-mRNA-1">
    <property type="protein sequence ID" value="GPUH_0002531701-mRNA-1"/>
    <property type="gene ID" value="GPUH_0002531701"/>
</dbReference>
<dbReference type="EMBL" id="UYRT01104518">
    <property type="protein sequence ID" value="VDN44012.1"/>
    <property type="molecule type" value="Genomic_DNA"/>
</dbReference>
<dbReference type="OrthoDB" id="10264505at2759"/>
<reference evidence="1 2" key="2">
    <citation type="submission" date="2018-11" db="EMBL/GenBank/DDBJ databases">
        <authorList>
            <consortium name="Pathogen Informatics"/>
        </authorList>
    </citation>
    <scope>NUCLEOTIDE SEQUENCE [LARGE SCALE GENOMIC DNA]</scope>
</reference>
<dbReference type="Gene3D" id="3.40.30.10">
    <property type="entry name" value="Glutaredoxin"/>
    <property type="match status" value="1"/>
</dbReference>
<name>A0A183EWE6_9BILA</name>
<evidence type="ECO:0000313" key="2">
    <source>
        <dbReference type="Proteomes" id="UP000271098"/>
    </source>
</evidence>
<evidence type="ECO:0000313" key="1">
    <source>
        <dbReference type="EMBL" id="VDN44012.1"/>
    </source>
</evidence>
<dbReference type="AlphaFoldDB" id="A0A183EWE6"/>
<dbReference type="SUPFAM" id="SSF52833">
    <property type="entry name" value="Thioredoxin-like"/>
    <property type="match status" value="1"/>
</dbReference>
<gene>
    <name evidence="1" type="ORF">GPUH_LOCUS25288</name>
</gene>
<protein>
    <submittedName>
        <fullName evidence="3">SH3-binding, glutamic acid-rich protein</fullName>
    </submittedName>
</protein>
<proteinExistence type="predicted"/>
<keyword evidence="2" id="KW-1185">Reference proteome</keyword>
<sequence>MLQKLLRVHTNVLVLFVDSLADKSNELRRISKVVVAAAKQAQGQATVAQIPCNDGVARKLCKKLKVNPKPFVFKHYRDGEFHKDYDRQMNAKSMYRFLLDPAGDIPWDEDPSATNVVHLGNFGFNITGLC</sequence>
<dbReference type="InterPro" id="IPR036249">
    <property type="entry name" value="Thioredoxin-like_sf"/>
</dbReference>
<evidence type="ECO:0000313" key="3">
    <source>
        <dbReference type="WBParaSite" id="GPUH_0002531701-mRNA-1"/>
    </source>
</evidence>